<organism evidence="2 3">
    <name type="scientific">Hevea brasiliensis</name>
    <name type="common">Para rubber tree</name>
    <name type="synonym">Siphonia brasiliensis</name>
    <dbReference type="NCBI Taxonomy" id="3981"/>
    <lineage>
        <taxon>Eukaryota</taxon>
        <taxon>Viridiplantae</taxon>
        <taxon>Streptophyta</taxon>
        <taxon>Embryophyta</taxon>
        <taxon>Tracheophyta</taxon>
        <taxon>Spermatophyta</taxon>
        <taxon>Magnoliopsida</taxon>
        <taxon>eudicotyledons</taxon>
        <taxon>Gunneridae</taxon>
        <taxon>Pentapetalae</taxon>
        <taxon>rosids</taxon>
        <taxon>fabids</taxon>
        <taxon>Malpighiales</taxon>
        <taxon>Euphorbiaceae</taxon>
        <taxon>Crotonoideae</taxon>
        <taxon>Micrandreae</taxon>
        <taxon>Hevea</taxon>
    </lineage>
</organism>
<evidence type="ECO:0000259" key="1">
    <source>
        <dbReference type="Pfam" id="PF06974"/>
    </source>
</evidence>
<proteinExistence type="predicted"/>
<comment type="caution">
    <text evidence="2">The sequence shown here is derived from an EMBL/GenBank/DDBJ whole genome shotgun (WGS) entry which is preliminary data.</text>
</comment>
<dbReference type="GO" id="GO:0019432">
    <property type="term" value="P:triglyceride biosynthetic process"/>
    <property type="evidence" value="ECO:0007669"/>
    <property type="project" value="TreeGrafter"/>
</dbReference>
<dbReference type="AlphaFoldDB" id="A0A6A6LBS5"/>
<sequence>MAGEDKKDNQGVEGNNNNLPNNIRLRATLSVNLRPSAGIQAFDDMVRRDSKARWGNHIGFVLFPLKIALQDDPLCHVRDAKVSGDRKKASLEAKFSYFVAKLARFFPKYLTIKLSSCPSRITLYFSNVPGPEEEISYFGHPVTFIALSVYGLPTALIIHVVSYANKMKIILSVDENIIPDPHQLCDDLQNSLDLMKNAVITSTRADPKLYKYH</sequence>
<dbReference type="EMBL" id="JAAGAX010000012">
    <property type="protein sequence ID" value="KAF2297069.1"/>
    <property type="molecule type" value="Genomic_DNA"/>
</dbReference>
<name>A0A6A6LBS5_HEVBR</name>
<dbReference type="PANTHER" id="PTHR31650:SF38">
    <property type="entry name" value="O-ACYLTRANSFERASE WSD1-LIKE"/>
    <property type="match status" value="1"/>
</dbReference>
<gene>
    <name evidence="2" type="ORF">GH714_016330</name>
</gene>
<dbReference type="GO" id="GO:0005886">
    <property type="term" value="C:plasma membrane"/>
    <property type="evidence" value="ECO:0007669"/>
    <property type="project" value="TreeGrafter"/>
</dbReference>
<feature type="domain" description="O-acyltransferase WSD1 C-terminal" evidence="1">
    <location>
        <begin position="54"/>
        <end position="196"/>
    </location>
</feature>
<dbReference type="GO" id="GO:0008374">
    <property type="term" value="F:O-acyltransferase activity"/>
    <property type="evidence" value="ECO:0007669"/>
    <property type="project" value="InterPro"/>
</dbReference>
<evidence type="ECO:0000313" key="3">
    <source>
        <dbReference type="Proteomes" id="UP000467840"/>
    </source>
</evidence>
<protein>
    <recommendedName>
        <fullName evidence="1">O-acyltransferase WSD1 C-terminal domain-containing protein</fullName>
    </recommendedName>
</protein>
<dbReference type="InterPro" id="IPR009721">
    <property type="entry name" value="O-acyltransferase_WSD1_C"/>
</dbReference>
<dbReference type="PANTHER" id="PTHR31650">
    <property type="entry name" value="O-ACYLTRANSFERASE (WSD1-LIKE) FAMILY PROTEIN"/>
    <property type="match status" value="1"/>
</dbReference>
<dbReference type="Pfam" id="PF06974">
    <property type="entry name" value="WS_DGAT_C"/>
    <property type="match status" value="1"/>
</dbReference>
<dbReference type="InterPro" id="IPR045034">
    <property type="entry name" value="O-acyltransferase_WSD1-like"/>
</dbReference>
<dbReference type="Proteomes" id="UP000467840">
    <property type="component" value="Chromosome 18"/>
</dbReference>
<keyword evidence="3" id="KW-1185">Reference proteome</keyword>
<accession>A0A6A6LBS5</accession>
<evidence type="ECO:0000313" key="2">
    <source>
        <dbReference type="EMBL" id="KAF2297069.1"/>
    </source>
</evidence>
<reference evidence="2 3" key="1">
    <citation type="journal article" date="2020" name="Mol. Plant">
        <title>The Chromosome-Based Rubber Tree Genome Provides New Insights into Spurge Genome Evolution and Rubber Biosynthesis.</title>
        <authorList>
            <person name="Liu J."/>
            <person name="Shi C."/>
            <person name="Shi C.C."/>
            <person name="Li W."/>
            <person name="Zhang Q.J."/>
            <person name="Zhang Y."/>
            <person name="Li K."/>
            <person name="Lu H.F."/>
            <person name="Shi C."/>
            <person name="Zhu S.T."/>
            <person name="Xiao Z.Y."/>
            <person name="Nan H."/>
            <person name="Yue Y."/>
            <person name="Zhu X.G."/>
            <person name="Wu Y."/>
            <person name="Hong X.N."/>
            <person name="Fan G.Y."/>
            <person name="Tong Y."/>
            <person name="Zhang D."/>
            <person name="Mao C.L."/>
            <person name="Liu Y.L."/>
            <person name="Hao S.J."/>
            <person name="Liu W.Q."/>
            <person name="Lv M.Q."/>
            <person name="Zhang H.B."/>
            <person name="Liu Y."/>
            <person name="Hu-Tang G.R."/>
            <person name="Wang J.P."/>
            <person name="Wang J.H."/>
            <person name="Sun Y.H."/>
            <person name="Ni S.B."/>
            <person name="Chen W.B."/>
            <person name="Zhang X.C."/>
            <person name="Jiao Y.N."/>
            <person name="Eichler E.E."/>
            <person name="Li G.H."/>
            <person name="Liu X."/>
            <person name="Gao L.Z."/>
        </authorList>
    </citation>
    <scope>NUCLEOTIDE SEQUENCE [LARGE SCALE GENOMIC DNA]</scope>
    <source>
        <strain evidence="3">cv. GT1</strain>
        <tissue evidence="2">Leaf</tissue>
    </source>
</reference>